<evidence type="ECO:0000256" key="4">
    <source>
        <dbReference type="ARBA" id="ARBA00023242"/>
    </source>
</evidence>
<sequence length="502" mass="59331">MDNFIKKSNGKREPSVLSDTNFSITDDVIHVPFTKKLRLDPEISGSNDNCNGAYPVTQQSPLSNNCNNDSHNITTPNSEVRRKKLSKEDKEIKRLEREKIKKERELAAEQKRLEKERIAREREEERARKKKEEEEIKKKKEEERQAKELERAKKRQEEEEARRKREEERLAKKKEREEIEAKKEVERLAKKKEEEAKKLAKRVEEETKQKEEKMQSQILLNFLTKGPQNDKDKEEDKICKDNDEYIEIAGFQPFYVKEGTTMAPINRKEMLKGEKYDDFLKFSMKDDNPDYLKSIKKESFKTHVERILTKAKYYMFADSCRPPYFGTFRKKSKIVTGRRPFAQDNTLLDYDVESENEWEEEAEGDECRSDDETDDESKIYDDDEEGKNFFVEPGYLSEGEGQSEAEEDNSIEKISKISNKKKAEFVKKEWEQTIQDKKKKTKTKKLIPFTYGPIYVSSEKLDYNNLPPGILRSLIFDWTNFVDDKNESKNMEVESDVKNEVN</sequence>
<evidence type="ECO:0000256" key="1">
    <source>
        <dbReference type="ARBA" id="ARBA00004123"/>
    </source>
</evidence>
<dbReference type="PANTHER" id="PTHR15272:SF0">
    <property type="entry name" value="CHROMATIN ASSEMBLY FACTOR 1 SUBUNIT A"/>
    <property type="match status" value="1"/>
</dbReference>
<dbReference type="PANTHER" id="PTHR15272">
    <property type="entry name" value="CHROMATIN ASSEMBLY FACTOR 1 SUBUNIT A CAF-1 SUBUNIT A"/>
    <property type="match status" value="1"/>
</dbReference>
<keyword evidence="7" id="KW-1185">Reference proteome</keyword>
<keyword evidence="3" id="KW-0234">DNA repair</keyword>
<dbReference type="GO" id="GO:0033186">
    <property type="term" value="C:CAF-1 complex"/>
    <property type="evidence" value="ECO:0007669"/>
    <property type="project" value="TreeGrafter"/>
</dbReference>
<dbReference type="WBParaSite" id="PTRK_0001543800.1">
    <property type="protein sequence ID" value="PTRK_0001543800.1"/>
    <property type="gene ID" value="PTRK_0001543800"/>
</dbReference>
<evidence type="ECO:0000259" key="6">
    <source>
        <dbReference type="Pfam" id="PF12253"/>
    </source>
</evidence>
<evidence type="ECO:0000256" key="5">
    <source>
        <dbReference type="SAM" id="MobiDB-lite"/>
    </source>
</evidence>
<feature type="domain" description="Chromatin assembly factor 1 subunit A dimerization" evidence="6">
    <location>
        <begin position="312"/>
        <end position="383"/>
    </location>
</feature>
<reference evidence="8" key="1">
    <citation type="submission" date="2017-02" db="UniProtKB">
        <authorList>
            <consortium name="WormBaseParasite"/>
        </authorList>
    </citation>
    <scope>IDENTIFICATION</scope>
</reference>
<dbReference type="InterPro" id="IPR022043">
    <property type="entry name" value="CAF1A_DD"/>
</dbReference>
<feature type="compositionally biased region" description="Polar residues" evidence="5">
    <location>
        <begin position="50"/>
        <end position="78"/>
    </location>
</feature>
<evidence type="ECO:0000313" key="7">
    <source>
        <dbReference type="Proteomes" id="UP000038045"/>
    </source>
</evidence>
<dbReference type="AlphaFoldDB" id="A0A0N5A1D9"/>
<organism evidence="7 8">
    <name type="scientific">Parastrongyloides trichosuri</name>
    <name type="common">Possum-specific nematode worm</name>
    <dbReference type="NCBI Taxonomy" id="131310"/>
    <lineage>
        <taxon>Eukaryota</taxon>
        <taxon>Metazoa</taxon>
        <taxon>Ecdysozoa</taxon>
        <taxon>Nematoda</taxon>
        <taxon>Chromadorea</taxon>
        <taxon>Rhabditida</taxon>
        <taxon>Tylenchina</taxon>
        <taxon>Panagrolaimomorpha</taxon>
        <taxon>Strongyloidoidea</taxon>
        <taxon>Strongyloididae</taxon>
        <taxon>Parastrongyloides</taxon>
    </lineage>
</organism>
<dbReference type="GO" id="GO:0006334">
    <property type="term" value="P:nucleosome assembly"/>
    <property type="evidence" value="ECO:0007669"/>
    <property type="project" value="TreeGrafter"/>
</dbReference>
<feature type="region of interest" description="Disordered" evidence="5">
    <location>
        <begin position="50"/>
        <end position="89"/>
    </location>
</feature>
<keyword evidence="4" id="KW-0539">Nucleus</keyword>
<evidence type="ECO:0000313" key="8">
    <source>
        <dbReference type="WBParaSite" id="PTRK_0001543800.1"/>
    </source>
</evidence>
<dbReference type="GO" id="GO:0005634">
    <property type="term" value="C:nucleus"/>
    <property type="evidence" value="ECO:0007669"/>
    <property type="project" value="UniProtKB-SubCell"/>
</dbReference>
<protein>
    <submittedName>
        <fullName evidence="8">Chromatin assembly factor 1 subunit A</fullName>
    </submittedName>
</protein>
<feature type="region of interest" description="Disordered" evidence="5">
    <location>
        <begin position="111"/>
        <end position="198"/>
    </location>
</feature>
<evidence type="ECO:0000256" key="2">
    <source>
        <dbReference type="ARBA" id="ARBA00022763"/>
    </source>
</evidence>
<feature type="region of interest" description="Disordered" evidence="5">
    <location>
        <begin position="393"/>
        <end position="412"/>
    </location>
</feature>
<comment type="subcellular location">
    <subcellularLocation>
        <location evidence="1">Nucleus</location>
    </subcellularLocation>
</comment>
<proteinExistence type="predicted"/>
<dbReference type="Proteomes" id="UP000038045">
    <property type="component" value="Unplaced"/>
</dbReference>
<keyword evidence="2" id="KW-0227">DNA damage</keyword>
<accession>A0A0N5A1D9</accession>
<feature type="region of interest" description="Disordered" evidence="5">
    <location>
        <begin position="352"/>
        <end position="383"/>
    </location>
</feature>
<dbReference type="Pfam" id="PF12253">
    <property type="entry name" value="CAF1A_dimeriz"/>
    <property type="match status" value="1"/>
</dbReference>
<evidence type="ECO:0000256" key="3">
    <source>
        <dbReference type="ARBA" id="ARBA00023204"/>
    </source>
</evidence>
<dbReference type="STRING" id="131310.A0A0N5A1D9"/>
<dbReference type="GO" id="GO:0006281">
    <property type="term" value="P:DNA repair"/>
    <property type="evidence" value="ECO:0007669"/>
    <property type="project" value="UniProtKB-KW"/>
</dbReference>
<name>A0A0N5A1D9_PARTI</name>